<keyword evidence="1" id="KW-0732">Signal</keyword>
<evidence type="ECO:0000259" key="2">
    <source>
        <dbReference type="Pfam" id="PF10988"/>
    </source>
</evidence>
<comment type="caution">
    <text evidence="3">The sequence shown here is derived from an EMBL/GenBank/DDBJ whole genome shotgun (WGS) entry which is preliminary data.</text>
</comment>
<evidence type="ECO:0000256" key="1">
    <source>
        <dbReference type="SAM" id="SignalP"/>
    </source>
</evidence>
<gene>
    <name evidence="3" type="ORF">ACFQZS_05160</name>
</gene>
<feature type="signal peptide" evidence="1">
    <location>
        <begin position="1"/>
        <end position="24"/>
    </location>
</feature>
<evidence type="ECO:0000313" key="3">
    <source>
        <dbReference type="EMBL" id="MFD0749521.1"/>
    </source>
</evidence>
<dbReference type="RefSeq" id="WP_377097961.1">
    <property type="nucleotide sequence ID" value="NZ_JBHTHU010000002.1"/>
</dbReference>
<dbReference type="Gene3D" id="2.160.20.120">
    <property type="match status" value="1"/>
</dbReference>
<dbReference type="InterPro" id="IPR021255">
    <property type="entry name" value="DUF2807"/>
</dbReference>
<reference evidence="4" key="1">
    <citation type="journal article" date="2019" name="Int. J. Syst. Evol. Microbiol.">
        <title>The Global Catalogue of Microorganisms (GCM) 10K type strain sequencing project: providing services to taxonomists for standard genome sequencing and annotation.</title>
        <authorList>
            <consortium name="The Broad Institute Genomics Platform"/>
            <consortium name="The Broad Institute Genome Sequencing Center for Infectious Disease"/>
            <person name="Wu L."/>
            <person name="Ma J."/>
        </authorList>
    </citation>
    <scope>NUCLEOTIDE SEQUENCE [LARGE SCALE GENOMIC DNA]</scope>
    <source>
        <strain evidence="4">CCUG 63418</strain>
    </source>
</reference>
<sequence>MKTKFLTLITLATLSIATTSATFANTKTNNTVTVLENVKPITSIEAHGNVEIYVTNGNKDGVKVFDSYYNQNAMVQNENGVLRVASYKTDKVVIEVTVTDLRSISASDNAVIKSFGRFSSVDLDVVLNDNAAAQINVDAFTAKFTVNNRAKADISGAIEDYQLNYSRSATVNRTYLAATNRVENITTPPSAPKKTADTANLASL</sequence>
<dbReference type="EMBL" id="JBHTHU010000002">
    <property type="protein sequence ID" value="MFD0749521.1"/>
    <property type="molecule type" value="Genomic_DNA"/>
</dbReference>
<protein>
    <submittedName>
        <fullName evidence="3">GIN domain-containing protein</fullName>
    </submittedName>
</protein>
<feature type="domain" description="Putative auto-transporter adhesin head GIN" evidence="2">
    <location>
        <begin position="42"/>
        <end position="180"/>
    </location>
</feature>
<proteinExistence type="predicted"/>
<name>A0ABW2YYI9_9SPHI</name>
<dbReference type="Pfam" id="PF10988">
    <property type="entry name" value="DUF2807"/>
    <property type="match status" value="1"/>
</dbReference>
<dbReference type="Proteomes" id="UP001596958">
    <property type="component" value="Unassembled WGS sequence"/>
</dbReference>
<feature type="chain" id="PRO_5046518562" evidence="1">
    <location>
        <begin position="25"/>
        <end position="204"/>
    </location>
</feature>
<accession>A0ABW2YYI9</accession>
<organism evidence="3 4">
    <name type="scientific">Mucilaginibacter calamicampi</name>
    <dbReference type="NCBI Taxonomy" id="1302352"/>
    <lineage>
        <taxon>Bacteria</taxon>
        <taxon>Pseudomonadati</taxon>
        <taxon>Bacteroidota</taxon>
        <taxon>Sphingobacteriia</taxon>
        <taxon>Sphingobacteriales</taxon>
        <taxon>Sphingobacteriaceae</taxon>
        <taxon>Mucilaginibacter</taxon>
    </lineage>
</organism>
<keyword evidence="4" id="KW-1185">Reference proteome</keyword>
<evidence type="ECO:0000313" key="4">
    <source>
        <dbReference type="Proteomes" id="UP001596958"/>
    </source>
</evidence>